<dbReference type="SMART" id="SM00342">
    <property type="entry name" value="HTH_ARAC"/>
    <property type="match status" value="1"/>
</dbReference>
<evidence type="ECO:0000313" key="5">
    <source>
        <dbReference type="EMBL" id="SDS53199.1"/>
    </source>
</evidence>
<dbReference type="AlphaFoldDB" id="A0A1H1T0L7"/>
<dbReference type="PANTHER" id="PTHR43280:SF27">
    <property type="entry name" value="TRANSCRIPTIONAL REGULATOR MTLR"/>
    <property type="match status" value="1"/>
</dbReference>
<keyword evidence="1" id="KW-0805">Transcription regulation</keyword>
<accession>A0A1H1T0L7</accession>
<dbReference type="RefSeq" id="WP_091370510.1">
    <property type="nucleotide sequence ID" value="NZ_LT629740.1"/>
</dbReference>
<sequence length="299" mass="34699">MKAQLIDVGLSSSKSIHIKKVDEFFLNSPFHFHHLCELVWVEKSFGKRIVGDNIDNFDGGDLVLMAPQLPHIWQNDELFYRKKKGHRVKATVIYFPSDFPLNLTDEQNILSPIQELIKKASRGLVFYGTTSQKVSQILSALSKEEGLTKIINFLEVIDILSHSTEYRHLASISFKNLYEEKDTDRINKVYQFLMQNFYRDINLQEVADLCNMTPNAFCRFFKSRVQKSFTQFLNELRIGHACKLIQNETYSIADVCYESGYNNLTNFNKFFKSITGFTPSKYRKKSELVNPVTSKPLNY</sequence>
<keyword evidence="6" id="KW-1185">Reference proteome</keyword>
<dbReference type="PROSITE" id="PS01124">
    <property type="entry name" value="HTH_ARAC_FAMILY_2"/>
    <property type="match status" value="1"/>
</dbReference>
<dbReference type="PANTHER" id="PTHR43280">
    <property type="entry name" value="ARAC-FAMILY TRANSCRIPTIONAL REGULATOR"/>
    <property type="match status" value="1"/>
</dbReference>
<dbReference type="InterPro" id="IPR020449">
    <property type="entry name" value="Tscrpt_reg_AraC-type_HTH"/>
</dbReference>
<dbReference type="STRING" id="652787.SAMN05216490_1326"/>
<organism evidence="5 6">
    <name type="scientific">Mucilaginibacter mallensis</name>
    <dbReference type="NCBI Taxonomy" id="652787"/>
    <lineage>
        <taxon>Bacteria</taxon>
        <taxon>Pseudomonadati</taxon>
        <taxon>Bacteroidota</taxon>
        <taxon>Sphingobacteriia</taxon>
        <taxon>Sphingobacteriales</taxon>
        <taxon>Sphingobacteriaceae</taxon>
        <taxon>Mucilaginibacter</taxon>
    </lineage>
</organism>
<keyword evidence="2" id="KW-0238">DNA-binding</keyword>
<feature type="domain" description="HTH araC/xylS-type" evidence="4">
    <location>
        <begin position="187"/>
        <end position="285"/>
    </location>
</feature>
<evidence type="ECO:0000256" key="1">
    <source>
        <dbReference type="ARBA" id="ARBA00023015"/>
    </source>
</evidence>
<dbReference type="Proteomes" id="UP000199679">
    <property type="component" value="Chromosome I"/>
</dbReference>
<dbReference type="Gene3D" id="1.10.10.60">
    <property type="entry name" value="Homeodomain-like"/>
    <property type="match status" value="2"/>
</dbReference>
<name>A0A1H1T0L7_MUCMA</name>
<dbReference type="GO" id="GO:0003700">
    <property type="term" value="F:DNA-binding transcription factor activity"/>
    <property type="evidence" value="ECO:0007669"/>
    <property type="project" value="InterPro"/>
</dbReference>
<protein>
    <submittedName>
        <fullName evidence="5">Transcriptional regulator, AraC family</fullName>
    </submittedName>
</protein>
<evidence type="ECO:0000259" key="4">
    <source>
        <dbReference type="PROSITE" id="PS01124"/>
    </source>
</evidence>
<keyword evidence="3" id="KW-0804">Transcription</keyword>
<reference evidence="5 6" key="1">
    <citation type="submission" date="2016-10" db="EMBL/GenBank/DDBJ databases">
        <authorList>
            <person name="de Groot N.N."/>
        </authorList>
    </citation>
    <scope>NUCLEOTIDE SEQUENCE [LARGE SCALE GENOMIC DNA]</scope>
    <source>
        <strain evidence="5 6">MP1X4</strain>
    </source>
</reference>
<dbReference type="GO" id="GO:0043565">
    <property type="term" value="F:sequence-specific DNA binding"/>
    <property type="evidence" value="ECO:0007669"/>
    <property type="project" value="InterPro"/>
</dbReference>
<dbReference type="PROSITE" id="PS00041">
    <property type="entry name" value="HTH_ARAC_FAMILY_1"/>
    <property type="match status" value="1"/>
</dbReference>
<dbReference type="SUPFAM" id="SSF46689">
    <property type="entry name" value="Homeodomain-like"/>
    <property type="match status" value="2"/>
</dbReference>
<dbReference type="OrthoDB" id="9787988at2"/>
<dbReference type="InterPro" id="IPR009057">
    <property type="entry name" value="Homeodomain-like_sf"/>
</dbReference>
<evidence type="ECO:0000313" key="6">
    <source>
        <dbReference type="Proteomes" id="UP000199679"/>
    </source>
</evidence>
<evidence type="ECO:0000256" key="3">
    <source>
        <dbReference type="ARBA" id="ARBA00023163"/>
    </source>
</evidence>
<dbReference type="EMBL" id="LT629740">
    <property type="protein sequence ID" value="SDS53199.1"/>
    <property type="molecule type" value="Genomic_DNA"/>
</dbReference>
<dbReference type="InterPro" id="IPR018062">
    <property type="entry name" value="HTH_AraC-typ_CS"/>
</dbReference>
<evidence type="ECO:0000256" key="2">
    <source>
        <dbReference type="ARBA" id="ARBA00023125"/>
    </source>
</evidence>
<proteinExistence type="predicted"/>
<dbReference type="PRINTS" id="PR00032">
    <property type="entry name" value="HTHARAC"/>
</dbReference>
<dbReference type="Pfam" id="PF12833">
    <property type="entry name" value="HTH_18"/>
    <property type="match status" value="1"/>
</dbReference>
<gene>
    <name evidence="5" type="ORF">SAMN05216490_1326</name>
</gene>
<dbReference type="InterPro" id="IPR018060">
    <property type="entry name" value="HTH_AraC"/>
</dbReference>